<feature type="non-terminal residue" evidence="14">
    <location>
        <position position="1"/>
    </location>
</feature>
<dbReference type="GO" id="GO:0004743">
    <property type="term" value="F:pyruvate kinase activity"/>
    <property type="evidence" value="ECO:0007669"/>
    <property type="project" value="UniProtKB-EC"/>
</dbReference>
<dbReference type="EC" id="2.7.1.40" evidence="3 12"/>
<organism evidence="14 15">
    <name type="scientific">Paenibacillus sepulcri</name>
    <dbReference type="NCBI Taxonomy" id="359917"/>
    <lineage>
        <taxon>Bacteria</taxon>
        <taxon>Bacillati</taxon>
        <taxon>Bacillota</taxon>
        <taxon>Bacilli</taxon>
        <taxon>Bacillales</taxon>
        <taxon>Paenibacillaceae</taxon>
        <taxon>Paenibacillus</taxon>
    </lineage>
</organism>
<comment type="pathway">
    <text evidence="1 12">Carbohydrate degradation; glycolysis; pyruvate from D-glyceraldehyde 3-phosphate: step 5/5.</text>
</comment>
<evidence type="ECO:0000259" key="13">
    <source>
        <dbReference type="Pfam" id="PF00224"/>
    </source>
</evidence>
<accession>A0ABS7CIY4</accession>
<keyword evidence="15" id="KW-1185">Reference proteome</keyword>
<keyword evidence="6" id="KW-0547">Nucleotide-binding</keyword>
<evidence type="ECO:0000313" key="14">
    <source>
        <dbReference type="EMBL" id="MBW7460863.1"/>
    </source>
</evidence>
<name>A0ABS7CIY4_9BACL</name>
<dbReference type="SUPFAM" id="SSF51621">
    <property type="entry name" value="Phosphoenolpyruvate/pyruvate domain"/>
    <property type="match status" value="1"/>
</dbReference>
<evidence type="ECO:0000256" key="11">
    <source>
        <dbReference type="ARBA" id="ARBA00023317"/>
    </source>
</evidence>
<proteinExistence type="inferred from homology"/>
<evidence type="ECO:0000256" key="4">
    <source>
        <dbReference type="ARBA" id="ARBA00022679"/>
    </source>
</evidence>
<dbReference type="InterPro" id="IPR015793">
    <property type="entry name" value="Pyrv_Knase_brl"/>
</dbReference>
<evidence type="ECO:0000256" key="6">
    <source>
        <dbReference type="ARBA" id="ARBA00022741"/>
    </source>
</evidence>
<gene>
    <name evidence="14" type="ORF">K0U00_43065</name>
</gene>
<evidence type="ECO:0000256" key="8">
    <source>
        <dbReference type="ARBA" id="ARBA00022840"/>
    </source>
</evidence>
<evidence type="ECO:0000256" key="2">
    <source>
        <dbReference type="ARBA" id="ARBA00008663"/>
    </source>
</evidence>
<keyword evidence="10 12" id="KW-0324">Glycolysis</keyword>
<evidence type="ECO:0000256" key="1">
    <source>
        <dbReference type="ARBA" id="ARBA00004997"/>
    </source>
</evidence>
<keyword evidence="9 12" id="KW-0460">Magnesium</keyword>
<dbReference type="GO" id="GO:0016301">
    <property type="term" value="F:kinase activity"/>
    <property type="evidence" value="ECO:0007669"/>
    <property type="project" value="UniProtKB-KW"/>
</dbReference>
<dbReference type="EMBL" id="JAHZIK010002514">
    <property type="protein sequence ID" value="MBW7460863.1"/>
    <property type="molecule type" value="Genomic_DNA"/>
</dbReference>
<sequence length="98" mass="10439">LEDVPVAQKLMISACNKADKFVITATQMLESMQSQPRPTRAEACDVANAVWDGTDAVMLSGETASGIYPVEAVRTMAAIAFKAEQSAAAYSKKDLIEA</sequence>
<evidence type="ECO:0000256" key="12">
    <source>
        <dbReference type="RuleBase" id="RU000504"/>
    </source>
</evidence>
<dbReference type="Pfam" id="PF00224">
    <property type="entry name" value="PK"/>
    <property type="match status" value="1"/>
</dbReference>
<comment type="caution">
    <text evidence="14">The sequence shown here is derived from an EMBL/GenBank/DDBJ whole genome shotgun (WGS) entry which is preliminary data.</text>
</comment>
<dbReference type="InterPro" id="IPR040442">
    <property type="entry name" value="Pyrv_kinase-like_dom_sf"/>
</dbReference>
<comment type="catalytic activity">
    <reaction evidence="12">
        <text>pyruvate + ATP = phosphoenolpyruvate + ADP + H(+)</text>
        <dbReference type="Rhea" id="RHEA:18157"/>
        <dbReference type="ChEBI" id="CHEBI:15361"/>
        <dbReference type="ChEBI" id="CHEBI:15378"/>
        <dbReference type="ChEBI" id="CHEBI:30616"/>
        <dbReference type="ChEBI" id="CHEBI:58702"/>
        <dbReference type="ChEBI" id="CHEBI:456216"/>
        <dbReference type="EC" id="2.7.1.40"/>
    </reaction>
</comment>
<evidence type="ECO:0000256" key="7">
    <source>
        <dbReference type="ARBA" id="ARBA00022777"/>
    </source>
</evidence>
<dbReference type="PANTHER" id="PTHR11817">
    <property type="entry name" value="PYRUVATE KINASE"/>
    <property type="match status" value="1"/>
</dbReference>
<protein>
    <recommendedName>
        <fullName evidence="3 12">Pyruvate kinase</fullName>
        <ecNumber evidence="3 12">2.7.1.40</ecNumber>
    </recommendedName>
</protein>
<keyword evidence="11 14" id="KW-0670">Pyruvate</keyword>
<evidence type="ECO:0000313" key="15">
    <source>
        <dbReference type="Proteomes" id="UP001519887"/>
    </source>
</evidence>
<keyword evidence="8" id="KW-0067">ATP-binding</keyword>
<keyword evidence="7 12" id="KW-0418">Kinase</keyword>
<comment type="similarity">
    <text evidence="2 12">Belongs to the pyruvate kinase family.</text>
</comment>
<evidence type="ECO:0000256" key="5">
    <source>
        <dbReference type="ARBA" id="ARBA00022723"/>
    </source>
</evidence>
<evidence type="ECO:0000256" key="9">
    <source>
        <dbReference type="ARBA" id="ARBA00022842"/>
    </source>
</evidence>
<dbReference type="InterPro" id="IPR001697">
    <property type="entry name" value="Pyr_Knase"/>
</dbReference>
<dbReference type="Proteomes" id="UP001519887">
    <property type="component" value="Unassembled WGS sequence"/>
</dbReference>
<dbReference type="PRINTS" id="PR01050">
    <property type="entry name" value="PYRUVTKNASE"/>
</dbReference>
<evidence type="ECO:0000256" key="3">
    <source>
        <dbReference type="ARBA" id="ARBA00012142"/>
    </source>
</evidence>
<dbReference type="InterPro" id="IPR015813">
    <property type="entry name" value="Pyrv/PenolPyrv_kinase-like_dom"/>
</dbReference>
<keyword evidence="4 12" id="KW-0808">Transferase</keyword>
<reference evidence="14 15" key="1">
    <citation type="submission" date="2021-07" db="EMBL/GenBank/DDBJ databases">
        <title>Paenibacillus radiodurans sp. nov., isolated from the southeastern edge of Tengger Desert.</title>
        <authorList>
            <person name="Zhang G."/>
        </authorList>
    </citation>
    <scope>NUCLEOTIDE SEQUENCE [LARGE SCALE GENOMIC DNA]</scope>
    <source>
        <strain evidence="14 15">CCM 7311</strain>
    </source>
</reference>
<evidence type="ECO:0000256" key="10">
    <source>
        <dbReference type="ARBA" id="ARBA00023152"/>
    </source>
</evidence>
<keyword evidence="5" id="KW-0479">Metal-binding</keyword>
<feature type="domain" description="Pyruvate kinase barrel" evidence="13">
    <location>
        <begin position="2"/>
        <end position="73"/>
    </location>
</feature>
<dbReference type="Gene3D" id="3.20.20.60">
    <property type="entry name" value="Phosphoenolpyruvate-binding domains"/>
    <property type="match status" value="1"/>
</dbReference>